<dbReference type="AlphaFoldDB" id="A0A2G8KBR2"/>
<keyword evidence="2" id="KW-1185">Reference proteome</keyword>
<organism evidence="1 2">
    <name type="scientific">Stichopus japonicus</name>
    <name type="common">Sea cucumber</name>
    <dbReference type="NCBI Taxonomy" id="307972"/>
    <lineage>
        <taxon>Eukaryota</taxon>
        <taxon>Metazoa</taxon>
        <taxon>Echinodermata</taxon>
        <taxon>Eleutherozoa</taxon>
        <taxon>Echinozoa</taxon>
        <taxon>Holothuroidea</taxon>
        <taxon>Aspidochirotacea</taxon>
        <taxon>Aspidochirotida</taxon>
        <taxon>Stichopodidae</taxon>
        <taxon>Apostichopus</taxon>
    </lineage>
</organism>
<proteinExistence type="predicted"/>
<accession>A0A2G8KBR2</accession>
<reference evidence="1 2" key="1">
    <citation type="journal article" date="2017" name="PLoS Biol.">
        <title>The sea cucumber genome provides insights into morphological evolution and visceral regeneration.</title>
        <authorList>
            <person name="Zhang X."/>
            <person name="Sun L."/>
            <person name="Yuan J."/>
            <person name="Sun Y."/>
            <person name="Gao Y."/>
            <person name="Zhang L."/>
            <person name="Li S."/>
            <person name="Dai H."/>
            <person name="Hamel J.F."/>
            <person name="Liu C."/>
            <person name="Yu Y."/>
            <person name="Liu S."/>
            <person name="Lin W."/>
            <person name="Guo K."/>
            <person name="Jin S."/>
            <person name="Xu P."/>
            <person name="Storey K.B."/>
            <person name="Huan P."/>
            <person name="Zhang T."/>
            <person name="Zhou Y."/>
            <person name="Zhang J."/>
            <person name="Lin C."/>
            <person name="Li X."/>
            <person name="Xing L."/>
            <person name="Huo D."/>
            <person name="Sun M."/>
            <person name="Wang L."/>
            <person name="Mercier A."/>
            <person name="Li F."/>
            <person name="Yang H."/>
            <person name="Xiang J."/>
        </authorList>
    </citation>
    <scope>NUCLEOTIDE SEQUENCE [LARGE SCALE GENOMIC DNA]</scope>
    <source>
        <strain evidence="1">Shaxun</strain>
        <tissue evidence="1">Muscle</tissue>
    </source>
</reference>
<dbReference type="EMBL" id="MRZV01000713">
    <property type="protein sequence ID" value="PIK45444.1"/>
    <property type="molecule type" value="Genomic_DNA"/>
</dbReference>
<comment type="caution">
    <text evidence="1">The sequence shown here is derived from an EMBL/GenBank/DDBJ whole genome shotgun (WGS) entry which is preliminary data.</text>
</comment>
<evidence type="ECO:0000313" key="1">
    <source>
        <dbReference type="EMBL" id="PIK45444.1"/>
    </source>
</evidence>
<protein>
    <submittedName>
        <fullName evidence="1">Uncharacterized protein</fullName>
    </submittedName>
</protein>
<gene>
    <name evidence="1" type="ORF">BSL78_17676</name>
</gene>
<sequence length="124" mass="13618">MTGAGKGQIKSEATKITCEVSMEYAKEVMALQEVLKQKREALHQQALAPSASVTEEETVLEEHETLDISHESTLAADYGRLKVQVADDLTLDSCVKLATLFRLPPAEMIATQGFSDRDARNHSD</sequence>
<evidence type="ECO:0000313" key="2">
    <source>
        <dbReference type="Proteomes" id="UP000230750"/>
    </source>
</evidence>
<name>A0A2G8KBR2_STIJA</name>
<dbReference type="Proteomes" id="UP000230750">
    <property type="component" value="Unassembled WGS sequence"/>
</dbReference>